<reference evidence="1 2" key="1">
    <citation type="journal article" date="2007" name="Proc. Natl. Acad. Sci. U.S.A.">
        <title>Genome and proteome of long-chain alkane degrading Geobacillus thermodenitrificans NG80-2 isolated from a deep-subsurface oil reservoir.</title>
        <authorList>
            <person name="Feng L."/>
            <person name="Wang W."/>
            <person name="Cheng J."/>
            <person name="Ren Y."/>
            <person name="Zhao G."/>
            <person name="Gao C."/>
            <person name="Tang Y."/>
            <person name="Liu X."/>
            <person name="Han W."/>
            <person name="Peng X."/>
            <person name="Liu R."/>
            <person name="Wang L."/>
        </authorList>
    </citation>
    <scope>NUCLEOTIDE SEQUENCE [LARGE SCALE GENOMIC DNA]</scope>
    <source>
        <strain evidence="1 2">NG80-2</strain>
    </source>
</reference>
<dbReference type="KEGG" id="gtn:GTNG_3001"/>
<organism evidence="1 2">
    <name type="scientific">Geobacillus thermodenitrificans (strain NG80-2)</name>
    <dbReference type="NCBI Taxonomy" id="420246"/>
    <lineage>
        <taxon>Bacteria</taxon>
        <taxon>Bacillati</taxon>
        <taxon>Bacillota</taxon>
        <taxon>Bacilli</taxon>
        <taxon>Bacillales</taxon>
        <taxon>Anoxybacillaceae</taxon>
        <taxon>Geobacillus</taxon>
    </lineage>
</organism>
<dbReference type="HOGENOM" id="CLU_2734259_0_0_9"/>
<dbReference type="AlphaFoldDB" id="A4ISP2"/>
<dbReference type="Proteomes" id="UP000001578">
    <property type="component" value="Chromosome"/>
</dbReference>
<protein>
    <submittedName>
        <fullName evidence="1">Uncharacterized protein</fullName>
    </submittedName>
</protein>
<evidence type="ECO:0000313" key="1">
    <source>
        <dbReference type="EMBL" id="ABO68346.1"/>
    </source>
</evidence>
<evidence type="ECO:0000313" key="2">
    <source>
        <dbReference type="Proteomes" id="UP000001578"/>
    </source>
</evidence>
<sequence>MKEKTAMEGFLMARPDERVVIAIDGYQFKRAREAKEGKIFVTSPIGSNFTFDVNVMRKLIEAIDRDPALAERFGLPATEAND</sequence>
<accession>A4ISP2</accession>
<name>A4ISP2_GEOTN</name>
<dbReference type="eggNOG" id="ENOG502ZH2Q">
    <property type="taxonomic scope" value="Bacteria"/>
</dbReference>
<gene>
    <name evidence="1" type="ordered locus">GTNG_3001</name>
</gene>
<proteinExistence type="predicted"/>
<dbReference type="EMBL" id="CP000557">
    <property type="protein sequence ID" value="ABO68346.1"/>
    <property type="molecule type" value="Genomic_DNA"/>
</dbReference>